<proteinExistence type="predicted"/>
<accession>A0A1I7I2U4</accession>
<feature type="domain" description="N-acetyltransferase" evidence="1">
    <location>
        <begin position="1"/>
        <end position="173"/>
    </location>
</feature>
<dbReference type="CDD" id="cd04301">
    <property type="entry name" value="NAT_SF"/>
    <property type="match status" value="1"/>
</dbReference>
<dbReference type="PANTHER" id="PTHR43617">
    <property type="entry name" value="L-AMINO ACID N-ACETYLTRANSFERASE"/>
    <property type="match status" value="1"/>
</dbReference>
<dbReference type="Gene3D" id="3.40.630.30">
    <property type="match status" value="1"/>
</dbReference>
<sequence length="173" mass="19820">MECRKATPEDLDRVAEIYDRILTEEEAGRVTIGYQRGIYPTRQTAEDALKRDDLFVEMDDDVIVGTGIINQIQVDVYAGAPWAYEAADNEVMVFHTLVIDPRYRGQGCGTGFIRFYESYALEHGCHELRIDTNERNRVARNLYRKLGFREIGIAPCQFNGIDGVRLVLLEKRV</sequence>
<dbReference type="AlphaFoldDB" id="A0A1I7I2U4"/>
<evidence type="ECO:0000259" key="1">
    <source>
        <dbReference type="PROSITE" id="PS51186"/>
    </source>
</evidence>
<evidence type="ECO:0000313" key="2">
    <source>
        <dbReference type="EMBL" id="SFU67272.1"/>
    </source>
</evidence>
<keyword evidence="2" id="KW-0689">Ribosomal protein</keyword>
<dbReference type="OrthoDB" id="357176at2"/>
<dbReference type="InterPro" id="IPR050276">
    <property type="entry name" value="MshD_Acetyltransferase"/>
</dbReference>
<dbReference type="PROSITE" id="PS51186">
    <property type="entry name" value="GNAT"/>
    <property type="match status" value="1"/>
</dbReference>
<name>A0A1I7I2U4_9FIRM</name>
<organism evidence="2 3">
    <name type="scientific">Eubacterium pyruvativorans</name>
    <dbReference type="NCBI Taxonomy" id="155865"/>
    <lineage>
        <taxon>Bacteria</taxon>
        <taxon>Bacillati</taxon>
        <taxon>Bacillota</taxon>
        <taxon>Clostridia</taxon>
        <taxon>Eubacteriales</taxon>
        <taxon>Eubacteriaceae</taxon>
        <taxon>Eubacterium</taxon>
    </lineage>
</organism>
<evidence type="ECO:0000313" key="3">
    <source>
        <dbReference type="Proteomes" id="UP000198817"/>
    </source>
</evidence>
<dbReference type="STRING" id="155865.SAMN05216515_1334"/>
<gene>
    <name evidence="2" type="ORF">SAMN05216508_13019</name>
</gene>
<protein>
    <submittedName>
        <fullName evidence="2">Ribosomal protein S18 acetylase RimI</fullName>
    </submittedName>
</protein>
<dbReference type="GO" id="GO:0005840">
    <property type="term" value="C:ribosome"/>
    <property type="evidence" value="ECO:0007669"/>
    <property type="project" value="UniProtKB-KW"/>
</dbReference>
<dbReference type="Pfam" id="PF00583">
    <property type="entry name" value="Acetyltransf_1"/>
    <property type="match status" value="1"/>
</dbReference>
<keyword evidence="2" id="KW-0687">Ribonucleoprotein</keyword>
<dbReference type="Proteomes" id="UP000198817">
    <property type="component" value="Unassembled WGS sequence"/>
</dbReference>
<dbReference type="InterPro" id="IPR000182">
    <property type="entry name" value="GNAT_dom"/>
</dbReference>
<dbReference type="PANTHER" id="PTHR43617:SF22">
    <property type="entry name" value="L-AMINO ACID N-ACETYLTRANSFERASE AAAT"/>
    <property type="match status" value="1"/>
</dbReference>
<reference evidence="2 3" key="1">
    <citation type="submission" date="2016-10" db="EMBL/GenBank/DDBJ databases">
        <authorList>
            <person name="de Groot N.N."/>
        </authorList>
    </citation>
    <scope>NUCLEOTIDE SEQUENCE [LARGE SCALE GENOMIC DNA]</scope>
    <source>
        <strain evidence="2 3">KHGC13</strain>
    </source>
</reference>
<dbReference type="InterPro" id="IPR016181">
    <property type="entry name" value="Acyl_CoA_acyltransferase"/>
</dbReference>
<dbReference type="SUPFAM" id="SSF55729">
    <property type="entry name" value="Acyl-CoA N-acyltransferases (Nat)"/>
    <property type="match status" value="1"/>
</dbReference>
<keyword evidence="3" id="KW-1185">Reference proteome</keyword>
<dbReference type="GO" id="GO:0016747">
    <property type="term" value="F:acyltransferase activity, transferring groups other than amino-acyl groups"/>
    <property type="evidence" value="ECO:0007669"/>
    <property type="project" value="InterPro"/>
</dbReference>
<dbReference type="EMBL" id="FPBT01000030">
    <property type="protein sequence ID" value="SFU67272.1"/>
    <property type="molecule type" value="Genomic_DNA"/>
</dbReference>